<dbReference type="AlphaFoldDB" id="A0A127JXN9"/>
<dbReference type="Pfam" id="PF07963">
    <property type="entry name" value="N_methyl"/>
    <property type="match status" value="1"/>
</dbReference>
<dbReference type="RefSeq" id="WP_061502654.1">
    <property type="nucleotide sequence ID" value="NZ_CP010951.1"/>
</dbReference>
<organism evidence="13 14">
    <name type="scientific">Ramlibacter tataouinensis</name>
    <dbReference type="NCBI Taxonomy" id="94132"/>
    <lineage>
        <taxon>Bacteria</taxon>
        <taxon>Pseudomonadati</taxon>
        <taxon>Pseudomonadota</taxon>
        <taxon>Betaproteobacteria</taxon>
        <taxon>Burkholderiales</taxon>
        <taxon>Comamonadaceae</taxon>
        <taxon>Ramlibacter</taxon>
    </lineage>
</organism>
<dbReference type="InterPro" id="IPR045584">
    <property type="entry name" value="Pilin-like"/>
</dbReference>
<evidence type="ECO:0000256" key="7">
    <source>
        <dbReference type="ARBA" id="ARBA00022989"/>
    </source>
</evidence>
<evidence type="ECO:0000256" key="9">
    <source>
        <dbReference type="ARBA" id="ARBA00025772"/>
    </source>
</evidence>
<comment type="similarity">
    <text evidence="9">Belongs to the GSP H family.</text>
</comment>
<evidence type="ECO:0000259" key="12">
    <source>
        <dbReference type="Pfam" id="PF12019"/>
    </source>
</evidence>
<dbReference type="PROSITE" id="PS00409">
    <property type="entry name" value="PROKAR_NTER_METHYL"/>
    <property type="match status" value="1"/>
</dbReference>
<dbReference type="InterPro" id="IPR012902">
    <property type="entry name" value="N_methyl_site"/>
</dbReference>
<keyword evidence="3" id="KW-1003">Cell membrane</keyword>
<evidence type="ECO:0000256" key="2">
    <source>
        <dbReference type="ARBA" id="ARBA00021549"/>
    </source>
</evidence>
<dbReference type="EMBL" id="CP010951">
    <property type="protein sequence ID" value="AMO24623.1"/>
    <property type="molecule type" value="Genomic_DNA"/>
</dbReference>
<comment type="subcellular location">
    <subcellularLocation>
        <location evidence="1">Cell inner membrane</location>
        <topology evidence="1">Single-pass membrane protein</topology>
    </subcellularLocation>
</comment>
<protein>
    <recommendedName>
        <fullName evidence="2">Type II secretion system protein H</fullName>
    </recommendedName>
    <alternativeName>
        <fullName evidence="10">General secretion pathway protein H</fullName>
    </alternativeName>
</protein>
<evidence type="ECO:0000256" key="1">
    <source>
        <dbReference type="ARBA" id="ARBA00004377"/>
    </source>
</evidence>
<keyword evidence="5" id="KW-0997">Cell inner membrane</keyword>
<keyword evidence="6 11" id="KW-0812">Transmembrane</keyword>
<feature type="domain" description="General secretion pathway GspH" evidence="12">
    <location>
        <begin position="48"/>
        <end position="148"/>
    </location>
</feature>
<sequence>MSARARSRGFTLIELMVTVTIVAVMLGLAVPAFRSFVANQKVKTATYDLMTAVMMARSEAIKRNSTVSLTPTSTTAWASGWSVMAGTSTIHTLQPMDSVTVTQKDTSNTATTPAAVSFGASGRPAAGVWFEVTGIADAVKCVKVDASGVPASTNRSCQ</sequence>
<evidence type="ECO:0000256" key="4">
    <source>
        <dbReference type="ARBA" id="ARBA00022481"/>
    </source>
</evidence>
<dbReference type="GO" id="GO:0015628">
    <property type="term" value="P:protein secretion by the type II secretion system"/>
    <property type="evidence" value="ECO:0007669"/>
    <property type="project" value="InterPro"/>
</dbReference>
<evidence type="ECO:0000256" key="6">
    <source>
        <dbReference type="ARBA" id="ARBA00022692"/>
    </source>
</evidence>
<dbReference type="InterPro" id="IPR022346">
    <property type="entry name" value="T2SS_GspH"/>
</dbReference>
<dbReference type="GO" id="GO:0005886">
    <property type="term" value="C:plasma membrane"/>
    <property type="evidence" value="ECO:0007669"/>
    <property type="project" value="UniProtKB-SubCell"/>
</dbReference>
<dbReference type="Pfam" id="PF12019">
    <property type="entry name" value="GspH"/>
    <property type="match status" value="1"/>
</dbReference>
<name>A0A127JXN9_9BURK</name>
<dbReference type="SUPFAM" id="SSF54523">
    <property type="entry name" value="Pili subunits"/>
    <property type="match status" value="1"/>
</dbReference>
<keyword evidence="7 11" id="KW-1133">Transmembrane helix</keyword>
<evidence type="ECO:0000256" key="5">
    <source>
        <dbReference type="ARBA" id="ARBA00022519"/>
    </source>
</evidence>
<dbReference type="NCBIfam" id="TIGR02532">
    <property type="entry name" value="IV_pilin_GFxxxE"/>
    <property type="match status" value="1"/>
</dbReference>
<evidence type="ECO:0000313" key="13">
    <source>
        <dbReference type="EMBL" id="AMO24623.1"/>
    </source>
</evidence>
<keyword evidence="14" id="KW-1185">Reference proteome</keyword>
<dbReference type="GO" id="GO:0015627">
    <property type="term" value="C:type II protein secretion system complex"/>
    <property type="evidence" value="ECO:0007669"/>
    <property type="project" value="InterPro"/>
</dbReference>
<keyword evidence="4" id="KW-0488">Methylation</keyword>
<keyword evidence="8 11" id="KW-0472">Membrane</keyword>
<dbReference type="Proteomes" id="UP000070433">
    <property type="component" value="Chromosome"/>
</dbReference>
<dbReference type="OrthoDB" id="9180128at2"/>
<evidence type="ECO:0000256" key="11">
    <source>
        <dbReference type="SAM" id="Phobius"/>
    </source>
</evidence>
<dbReference type="Gene3D" id="3.55.40.10">
    <property type="entry name" value="minor pseudopilin epsh domain"/>
    <property type="match status" value="1"/>
</dbReference>
<gene>
    <name evidence="13" type="ORF">UC35_19515</name>
</gene>
<reference evidence="13 14" key="1">
    <citation type="journal article" date="2014" name="Int. J. Syst. Evol. Microbiol.">
        <title>Ramlibacter solisilvae sp. nov., isolated from forest soil, and emended description of the genus Ramlibacter.</title>
        <authorList>
            <person name="Lee H.J."/>
            <person name="Lee S.H."/>
            <person name="Lee S.S."/>
            <person name="Lee J.S."/>
            <person name="Kim Y."/>
            <person name="Kim S.C."/>
            <person name="Jeon C.O."/>
        </authorList>
    </citation>
    <scope>NUCLEOTIDE SEQUENCE [LARGE SCALE GENOMIC DNA]</scope>
    <source>
        <strain evidence="13 14">5-10</strain>
    </source>
</reference>
<feature type="transmembrane region" description="Helical" evidence="11">
    <location>
        <begin position="12"/>
        <end position="33"/>
    </location>
</feature>
<accession>A0A127JXN9</accession>
<evidence type="ECO:0000313" key="14">
    <source>
        <dbReference type="Proteomes" id="UP000070433"/>
    </source>
</evidence>
<proteinExistence type="inferred from homology"/>
<evidence type="ECO:0000256" key="8">
    <source>
        <dbReference type="ARBA" id="ARBA00023136"/>
    </source>
</evidence>
<evidence type="ECO:0000256" key="10">
    <source>
        <dbReference type="ARBA" id="ARBA00030775"/>
    </source>
</evidence>
<evidence type="ECO:0000256" key="3">
    <source>
        <dbReference type="ARBA" id="ARBA00022475"/>
    </source>
</evidence>